<reference evidence="5" key="1">
    <citation type="journal article" date="2017" name="Nat. Microbiol.">
        <title>Global analysis of biosynthetic gene clusters reveals vast potential of secondary metabolite production in Penicillium species.</title>
        <authorList>
            <person name="Nielsen J.C."/>
            <person name="Grijseels S."/>
            <person name="Prigent S."/>
            <person name="Ji B."/>
            <person name="Dainat J."/>
            <person name="Nielsen K.F."/>
            <person name="Frisvad J.C."/>
            <person name="Workman M."/>
            <person name="Nielsen J."/>
        </authorList>
    </citation>
    <scope>NUCLEOTIDE SEQUENCE [LARGE SCALE GENOMIC DNA]</scope>
    <source>
        <strain evidence="5">IBT 13039</strain>
    </source>
</reference>
<comment type="caution">
    <text evidence="4">The sequence shown here is derived from an EMBL/GenBank/DDBJ whole genome shotgun (WGS) entry which is preliminary data.</text>
</comment>
<dbReference type="Proteomes" id="UP000191691">
    <property type="component" value="Unassembled WGS sequence"/>
</dbReference>
<evidence type="ECO:0000313" key="5">
    <source>
        <dbReference type="Proteomes" id="UP000191691"/>
    </source>
</evidence>
<dbReference type="AlphaFoldDB" id="A0A1V6YBC3"/>
<feature type="compositionally biased region" description="Polar residues" evidence="2">
    <location>
        <begin position="472"/>
        <end position="481"/>
    </location>
</feature>
<organism evidence="4 5">
    <name type="scientific">Penicillium nalgiovense</name>
    <dbReference type="NCBI Taxonomy" id="60175"/>
    <lineage>
        <taxon>Eukaryota</taxon>
        <taxon>Fungi</taxon>
        <taxon>Dikarya</taxon>
        <taxon>Ascomycota</taxon>
        <taxon>Pezizomycotina</taxon>
        <taxon>Eurotiomycetes</taxon>
        <taxon>Eurotiomycetidae</taxon>
        <taxon>Eurotiales</taxon>
        <taxon>Aspergillaceae</taxon>
        <taxon>Penicillium</taxon>
    </lineage>
</organism>
<dbReference type="Pfam" id="PF03184">
    <property type="entry name" value="DDE_1"/>
    <property type="match status" value="1"/>
</dbReference>
<dbReference type="GO" id="GO:0003676">
    <property type="term" value="F:nucleic acid binding"/>
    <property type="evidence" value="ECO:0007669"/>
    <property type="project" value="InterPro"/>
</dbReference>
<proteinExistence type="predicted"/>
<keyword evidence="1" id="KW-0175">Coiled coil</keyword>
<dbReference type="OMA" id="NIYAMED"/>
<feature type="region of interest" description="Disordered" evidence="2">
    <location>
        <begin position="412"/>
        <end position="540"/>
    </location>
</feature>
<feature type="domain" description="DDE-1" evidence="3">
    <location>
        <begin position="213"/>
        <end position="350"/>
    </location>
</feature>
<feature type="coiled-coil region" evidence="1">
    <location>
        <begin position="543"/>
        <end position="570"/>
    </location>
</feature>
<evidence type="ECO:0000313" key="4">
    <source>
        <dbReference type="EMBL" id="OQE84717.1"/>
    </source>
</evidence>
<dbReference type="InterPro" id="IPR004875">
    <property type="entry name" value="DDE_SF_endonuclease_dom"/>
</dbReference>
<feature type="compositionally biased region" description="Polar residues" evidence="2">
    <location>
        <begin position="445"/>
        <end position="454"/>
    </location>
</feature>
<sequence>MQRSNVSISGRLLSEILSASLSTSFARHKTRRQGMLTVVGAPPSHTIASEVATNIAGAYLRKKSGIMGQPALSVEDESAVVERIERWLDHGFFPYNMLAKDTANAYFNNQGYSRNRPNLNAGWQKGFWTRHPELADHIAKERDTLKLKGPHEDRRALKFFQAFKDIKQRFQISNDNIYAMEDAAFVTTMYRKSSVMFVRPPNQHHKREGRAFSSVIHCCSTRGKHLPPYIVCRSQDPPQTKNFGRIKVSFTQSGWAESNHALDWLKTVFEPETRPKGRREAWRILLISHRFCVVFPEFEKFCWDHRIACLSFPKNDQRFFNPVENIAFGPMQSSYTDYMRKRFSDNNGNAITLEVREFASWIDGEVASSKRAEEAADVWRQSCLVPLDEFRLRNCLQGNRATAVPEDRTSILDSRLYSDDTPPAMARTRATPRTSVPLPIIPSTEAMSQHSTPEYSPPSPRQSQETHERDYSSGSEGSQFDSESETAKSHQPITPCRTPRLPKTPRARSPETEPSDAVMSSKKHRDILDKCLEGSPRTQKRYRDDLILDRGDLEKENARLKERVELLEQFALKRQRLD</sequence>
<evidence type="ECO:0000256" key="1">
    <source>
        <dbReference type="SAM" id="Coils"/>
    </source>
</evidence>
<accession>A0A1V6YBC3</accession>
<name>A0A1V6YBC3_PENNA</name>
<dbReference type="EMBL" id="MOOB01000026">
    <property type="protein sequence ID" value="OQE84717.1"/>
    <property type="molecule type" value="Genomic_DNA"/>
</dbReference>
<evidence type="ECO:0000259" key="3">
    <source>
        <dbReference type="Pfam" id="PF03184"/>
    </source>
</evidence>
<keyword evidence="5" id="KW-1185">Reference proteome</keyword>
<evidence type="ECO:0000256" key="2">
    <source>
        <dbReference type="SAM" id="MobiDB-lite"/>
    </source>
</evidence>
<gene>
    <name evidence="4" type="ORF">PENNAL_c0026G06161</name>
</gene>
<protein>
    <recommendedName>
        <fullName evidence="3">DDE-1 domain-containing protein</fullName>
    </recommendedName>
</protein>